<feature type="signal peptide" evidence="2">
    <location>
        <begin position="1"/>
        <end position="23"/>
    </location>
</feature>
<dbReference type="EMBL" id="CAKLDI010000002">
    <property type="protein sequence ID" value="CAH0535182.1"/>
    <property type="molecule type" value="Genomic_DNA"/>
</dbReference>
<dbReference type="CDD" id="cd12215">
    <property type="entry name" value="ChiC_BD"/>
    <property type="match status" value="1"/>
</dbReference>
<keyword evidence="1" id="KW-0378">Hydrolase</keyword>
<dbReference type="InterPro" id="IPR036573">
    <property type="entry name" value="CBM_sf_5/12"/>
</dbReference>
<evidence type="ECO:0000259" key="3">
    <source>
        <dbReference type="SMART" id="SM00495"/>
    </source>
</evidence>
<evidence type="ECO:0000313" key="5">
    <source>
        <dbReference type="Proteomes" id="UP000838672"/>
    </source>
</evidence>
<dbReference type="SMART" id="SM00495">
    <property type="entry name" value="ChtBD3"/>
    <property type="match status" value="3"/>
</dbReference>
<comment type="caution">
    <text evidence="4">The sequence shown here is derived from an EMBL/GenBank/DDBJ whole genome shotgun (WGS) entry which is preliminary data.</text>
</comment>
<dbReference type="RefSeq" id="WP_237468041.1">
    <property type="nucleotide sequence ID" value="NZ_CAKLDI010000002.1"/>
</dbReference>
<dbReference type="InterPro" id="IPR003610">
    <property type="entry name" value="CBM5/12"/>
</dbReference>
<gene>
    <name evidence="4" type="primary">gbpA</name>
    <name evidence="4" type="ORF">VST7929_02843</name>
</gene>
<dbReference type="Proteomes" id="UP000838672">
    <property type="component" value="Unassembled WGS sequence"/>
</dbReference>
<feature type="domain" description="Chitin-binding type-3" evidence="3">
    <location>
        <begin position="203"/>
        <end position="252"/>
    </location>
</feature>
<dbReference type="InterPro" id="IPR013783">
    <property type="entry name" value="Ig-like_fold"/>
</dbReference>
<dbReference type="Gene3D" id="2.60.40.10">
    <property type="entry name" value="Immunoglobulins"/>
    <property type="match status" value="1"/>
</dbReference>
<reference evidence="4" key="1">
    <citation type="submission" date="2021-11" db="EMBL/GenBank/DDBJ databases">
        <authorList>
            <person name="Rodrigo-Torres L."/>
            <person name="Arahal R. D."/>
            <person name="Lucena T."/>
        </authorList>
    </citation>
    <scope>NUCLEOTIDE SEQUENCE</scope>
    <source>
        <strain evidence="4">CECT 7929</strain>
    </source>
</reference>
<evidence type="ECO:0000313" key="4">
    <source>
        <dbReference type="EMBL" id="CAH0535182.1"/>
    </source>
</evidence>
<dbReference type="SUPFAM" id="SSF51055">
    <property type="entry name" value="Carbohydrate binding domain"/>
    <property type="match status" value="1"/>
</dbReference>
<dbReference type="PANTHER" id="PTHR34823:SF1">
    <property type="entry name" value="CHITIN-BINDING TYPE-4 DOMAIN-CONTAINING PROTEIN"/>
    <property type="match status" value="1"/>
</dbReference>
<sequence>MTRFSFLKWPILCLSLFGGMAVAGDRNCAHIDSWDKAQAYNSGDRVKQLGVVYSARWWTQGDAPVSHHKEGKAWKKEGSCQLLTKPQQDNDIELESNVRQSIIVKGQSIELSVKVPLKVRQLKSVDFYYNGQHIGSRNNRPFTLEFTPTQTGKAHFKARVTYLDNRSQTTQILKYQVRNQAGLLPKPDFDDDNDNDYNQSCKASRYRAGAQYDKGDRVKHKGKVFRCKVPGWCSQEAEWAYTPGTGDHWQQAWTQLKHCGDASPDKGPCKAKKFVLGRDYQKGDQVRYKGRTYECLVGGWCSQEAEWAYTPGKGDHWQQAWKEIATCR</sequence>
<proteinExistence type="predicted"/>
<feature type="chain" id="PRO_5046766021" evidence="2">
    <location>
        <begin position="24"/>
        <end position="328"/>
    </location>
</feature>
<protein>
    <submittedName>
        <fullName evidence="4">GlcNAc-binding protein A</fullName>
    </submittedName>
</protein>
<accession>A0ABM8ZY44</accession>
<feature type="domain" description="Chitin-binding type-3" evidence="3">
    <location>
        <begin position="271"/>
        <end position="320"/>
    </location>
</feature>
<keyword evidence="5" id="KW-1185">Reference proteome</keyword>
<dbReference type="Gene3D" id="2.10.10.20">
    <property type="entry name" value="Carbohydrate-binding module superfamily 5/12"/>
    <property type="match status" value="3"/>
</dbReference>
<organism evidence="4 5">
    <name type="scientific">Vibrio stylophorae</name>
    <dbReference type="NCBI Taxonomy" id="659351"/>
    <lineage>
        <taxon>Bacteria</taxon>
        <taxon>Pseudomonadati</taxon>
        <taxon>Pseudomonadota</taxon>
        <taxon>Gammaproteobacteria</taxon>
        <taxon>Vibrionales</taxon>
        <taxon>Vibrionaceae</taxon>
        <taxon>Vibrio</taxon>
    </lineage>
</organism>
<dbReference type="InterPro" id="IPR051024">
    <property type="entry name" value="GlcNAc_Chitin_IntDeg"/>
</dbReference>
<name>A0ABM8ZY44_9VIBR</name>
<dbReference type="Pfam" id="PF02839">
    <property type="entry name" value="CBM_5_12"/>
    <property type="match status" value="1"/>
</dbReference>
<feature type="domain" description="Chitin-binding type-3" evidence="3">
    <location>
        <begin position="31"/>
        <end position="77"/>
    </location>
</feature>
<evidence type="ECO:0000256" key="1">
    <source>
        <dbReference type="ARBA" id="ARBA00022801"/>
    </source>
</evidence>
<dbReference type="PANTHER" id="PTHR34823">
    <property type="entry name" value="GLCNAC-BINDING PROTEIN A"/>
    <property type="match status" value="1"/>
</dbReference>
<evidence type="ECO:0000256" key="2">
    <source>
        <dbReference type="SAM" id="SignalP"/>
    </source>
</evidence>
<keyword evidence="2" id="KW-0732">Signal</keyword>